<dbReference type="InterPro" id="IPR025962">
    <property type="entry name" value="SdpI/YhfL"/>
</dbReference>
<accession>A0ABX0TAP1</accession>
<organism evidence="2 3">
    <name type="scientific">Curtobacterium salicis</name>
    <dbReference type="NCBI Taxonomy" id="1779862"/>
    <lineage>
        <taxon>Bacteria</taxon>
        <taxon>Bacillati</taxon>
        <taxon>Actinomycetota</taxon>
        <taxon>Actinomycetes</taxon>
        <taxon>Micrococcales</taxon>
        <taxon>Microbacteriaceae</taxon>
        <taxon>Curtobacterium</taxon>
    </lineage>
</organism>
<proteinExistence type="predicted"/>
<keyword evidence="1" id="KW-0472">Membrane</keyword>
<name>A0ABX0TAP1_9MICO</name>
<sequence>MVFVEMVAAVLTVVFVVLPAHGKIGRNAFVGVRTRATMRDAAAWRRGHHAAVLPTCVAAGGVIVLGITAAATGRTNDASAVILCAAVLLAGGLWSAVAAGRAVR</sequence>
<protein>
    <recommendedName>
        <fullName evidence="4">SdpI family protein</fullName>
    </recommendedName>
</protein>
<dbReference type="Proteomes" id="UP001318300">
    <property type="component" value="Unassembled WGS sequence"/>
</dbReference>
<keyword evidence="3" id="KW-1185">Reference proteome</keyword>
<keyword evidence="1" id="KW-0812">Transmembrane</keyword>
<evidence type="ECO:0000256" key="1">
    <source>
        <dbReference type="SAM" id="Phobius"/>
    </source>
</evidence>
<evidence type="ECO:0008006" key="4">
    <source>
        <dbReference type="Google" id="ProtNLM"/>
    </source>
</evidence>
<dbReference type="Pfam" id="PF13630">
    <property type="entry name" value="SdpI"/>
    <property type="match status" value="1"/>
</dbReference>
<feature type="transmembrane region" description="Helical" evidence="1">
    <location>
        <begin position="80"/>
        <end position="103"/>
    </location>
</feature>
<dbReference type="EMBL" id="JAAOYO010000005">
    <property type="protein sequence ID" value="NII42555.1"/>
    <property type="molecule type" value="Genomic_DNA"/>
</dbReference>
<comment type="caution">
    <text evidence="2">The sequence shown here is derived from an EMBL/GenBank/DDBJ whole genome shotgun (WGS) entry which is preliminary data.</text>
</comment>
<dbReference type="RefSeq" id="WP_166781533.1">
    <property type="nucleotide sequence ID" value="NZ_JAAOYO010000005.1"/>
</dbReference>
<evidence type="ECO:0000313" key="3">
    <source>
        <dbReference type="Proteomes" id="UP001318300"/>
    </source>
</evidence>
<keyword evidence="1" id="KW-1133">Transmembrane helix</keyword>
<gene>
    <name evidence="2" type="ORF">E9228_003224</name>
</gene>
<feature type="transmembrane region" description="Helical" evidence="1">
    <location>
        <begin position="46"/>
        <end position="68"/>
    </location>
</feature>
<evidence type="ECO:0000313" key="2">
    <source>
        <dbReference type="EMBL" id="NII42555.1"/>
    </source>
</evidence>
<reference evidence="2 3" key="1">
    <citation type="submission" date="2020-03" db="EMBL/GenBank/DDBJ databases">
        <title>Above-ground endophytic microbial communities from plants in different locations in the United States.</title>
        <authorList>
            <person name="Frank C."/>
        </authorList>
    </citation>
    <scope>NUCLEOTIDE SEQUENCE [LARGE SCALE GENOMIC DNA]</scope>
    <source>
        <strain evidence="2 3">WW7</strain>
    </source>
</reference>